<feature type="transmembrane region" description="Helical" evidence="8">
    <location>
        <begin position="82"/>
        <end position="102"/>
    </location>
</feature>
<dbReference type="InterPro" id="IPR000425">
    <property type="entry name" value="MIP"/>
</dbReference>
<comment type="subcellular location">
    <subcellularLocation>
        <location evidence="1">Membrane</location>
        <topology evidence="1">Multi-pass membrane protein</topology>
    </subcellularLocation>
</comment>
<dbReference type="InterPro" id="IPR023271">
    <property type="entry name" value="Aquaporin-like"/>
</dbReference>
<dbReference type="RefSeq" id="WP_068220674.1">
    <property type="nucleotide sequence ID" value="NZ_LRPC01000012.1"/>
</dbReference>
<comment type="caution">
    <text evidence="9">The sequence shown here is derived from an EMBL/GenBank/DDBJ whole genome shotgun (WGS) entry which is preliminary data.</text>
</comment>
<keyword evidence="3 7" id="KW-0813">Transport</keyword>
<dbReference type="STRING" id="333140.AWW68_09920"/>
<feature type="transmembrane region" description="Helical" evidence="8">
    <location>
        <begin position="163"/>
        <end position="184"/>
    </location>
</feature>
<feature type="transmembrane region" description="Helical" evidence="8">
    <location>
        <begin position="37"/>
        <end position="62"/>
    </location>
</feature>
<evidence type="ECO:0000256" key="8">
    <source>
        <dbReference type="SAM" id="Phobius"/>
    </source>
</evidence>
<dbReference type="AlphaFoldDB" id="A0A150XBS2"/>
<feature type="transmembrane region" description="Helical" evidence="8">
    <location>
        <begin position="6"/>
        <end position="25"/>
    </location>
</feature>
<evidence type="ECO:0000256" key="7">
    <source>
        <dbReference type="RuleBase" id="RU000477"/>
    </source>
</evidence>
<keyword evidence="10" id="KW-1185">Reference proteome</keyword>
<evidence type="ECO:0000256" key="6">
    <source>
        <dbReference type="ARBA" id="ARBA00023136"/>
    </source>
</evidence>
<organism evidence="9 10">
    <name type="scientific">Roseivirga spongicola</name>
    <dbReference type="NCBI Taxonomy" id="333140"/>
    <lineage>
        <taxon>Bacteria</taxon>
        <taxon>Pseudomonadati</taxon>
        <taxon>Bacteroidota</taxon>
        <taxon>Cytophagia</taxon>
        <taxon>Cytophagales</taxon>
        <taxon>Roseivirgaceae</taxon>
        <taxon>Roseivirga</taxon>
    </lineage>
</organism>
<evidence type="ECO:0000256" key="3">
    <source>
        <dbReference type="ARBA" id="ARBA00022448"/>
    </source>
</evidence>
<evidence type="ECO:0000313" key="10">
    <source>
        <dbReference type="Proteomes" id="UP000075606"/>
    </source>
</evidence>
<protein>
    <submittedName>
        <fullName evidence="9">Aquaporin</fullName>
    </submittedName>
</protein>
<dbReference type="SUPFAM" id="SSF81338">
    <property type="entry name" value="Aquaporin-like"/>
    <property type="match status" value="1"/>
</dbReference>
<name>A0A150XBS2_9BACT</name>
<sequence length="268" mass="27989">MSVYLAEFIGTAILLYFGNSVNAATTLNFSYAKGSGWIVTAIGWGLSVTFGIYAVGSISGAHINPAVTTSLAIAGELEWTLVPGYIIAQVLGGIFGATLTWLQYLPHWRKTEDKAAKLGVFCTAGAVDQKSANLVSEIMGTMILMMGLLMIGANEFTEGLNPLVVGGLITLIGMAQGGTTGYAINPARDFGPRIAHFLLPISGKGSSNWSYSWIPILGPIIGGGSGAALYYLIFKDGTNILGWIAIAGTLLAIAYAVAVELKADKTTA</sequence>
<keyword evidence="6 8" id="KW-0472">Membrane</keyword>
<dbReference type="GO" id="GO:0015254">
    <property type="term" value="F:glycerol channel activity"/>
    <property type="evidence" value="ECO:0007669"/>
    <property type="project" value="TreeGrafter"/>
</dbReference>
<dbReference type="GO" id="GO:0005886">
    <property type="term" value="C:plasma membrane"/>
    <property type="evidence" value="ECO:0007669"/>
    <property type="project" value="TreeGrafter"/>
</dbReference>
<feature type="transmembrane region" description="Helical" evidence="8">
    <location>
        <begin position="213"/>
        <end position="234"/>
    </location>
</feature>
<comment type="similarity">
    <text evidence="2 7">Belongs to the MIP/aquaporin (TC 1.A.8) family.</text>
</comment>
<keyword evidence="5 8" id="KW-1133">Transmembrane helix</keyword>
<dbReference type="InterPro" id="IPR050363">
    <property type="entry name" value="MIP/Aquaporin"/>
</dbReference>
<dbReference type="Gene3D" id="1.20.1080.10">
    <property type="entry name" value="Glycerol uptake facilitator protein"/>
    <property type="match status" value="1"/>
</dbReference>
<dbReference type="OrthoDB" id="9807293at2"/>
<keyword evidence="4 7" id="KW-0812">Transmembrane</keyword>
<evidence type="ECO:0000256" key="1">
    <source>
        <dbReference type="ARBA" id="ARBA00004141"/>
    </source>
</evidence>
<dbReference type="PANTHER" id="PTHR43829">
    <property type="entry name" value="AQUAPORIN OR AQUAGLYCEROPORIN RELATED"/>
    <property type="match status" value="1"/>
</dbReference>
<evidence type="ECO:0000256" key="2">
    <source>
        <dbReference type="ARBA" id="ARBA00006175"/>
    </source>
</evidence>
<dbReference type="EMBL" id="LRPC01000012">
    <property type="protein sequence ID" value="KYG76122.1"/>
    <property type="molecule type" value="Genomic_DNA"/>
</dbReference>
<reference evidence="9 10" key="1">
    <citation type="submission" date="2016-01" db="EMBL/GenBank/DDBJ databases">
        <title>Genome sequencing of Roseivirga spongicola UST030701-084.</title>
        <authorList>
            <person name="Selvaratnam C."/>
            <person name="Thevarajoo S."/>
            <person name="Goh K.M."/>
            <person name="Ee R."/>
            <person name="Chan K.-G."/>
            <person name="Chong C.S."/>
        </authorList>
    </citation>
    <scope>NUCLEOTIDE SEQUENCE [LARGE SCALE GENOMIC DNA]</scope>
    <source>
        <strain evidence="9 10">UST030701-084</strain>
    </source>
</reference>
<proteinExistence type="inferred from homology"/>
<feature type="transmembrane region" description="Helical" evidence="8">
    <location>
        <begin position="134"/>
        <end position="151"/>
    </location>
</feature>
<dbReference type="Pfam" id="PF00230">
    <property type="entry name" value="MIP"/>
    <property type="match status" value="1"/>
</dbReference>
<evidence type="ECO:0000256" key="5">
    <source>
        <dbReference type="ARBA" id="ARBA00022989"/>
    </source>
</evidence>
<gene>
    <name evidence="9" type="ORF">AWW68_09920</name>
</gene>
<evidence type="ECO:0000256" key="4">
    <source>
        <dbReference type="ARBA" id="ARBA00022692"/>
    </source>
</evidence>
<feature type="transmembrane region" description="Helical" evidence="8">
    <location>
        <begin position="240"/>
        <end position="259"/>
    </location>
</feature>
<dbReference type="Proteomes" id="UP000075606">
    <property type="component" value="Unassembled WGS sequence"/>
</dbReference>
<dbReference type="NCBIfam" id="TIGR00861">
    <property type="entry name" value="MIP"/>
    <property type="match status" value="1"/>
</dbReference>
<dbReference type="PANTHER" id="PTHR43829:SF9">
    <property type="entry name" value="AQUAPORIN-9"/>
    <property type="match status" value="1"/>
</dbReference>
<evidence type="ECO:0000313" key="9">
    <source>
        <dbReference type="EMBL" id="KYG76122.1"/>
    </source>
</evidence>
<accession>A0A150XBS2</accession>
<dbReference type="PRINTS" id="PR00783">
    <property type="entry name" value="MINTRINSICP"/>
</dbReference>